<dbReference type="PROSITE" id="PS51164">
    <property type="entry name" value="CBM1_2"/>
    <property type="match status" value="1"/>
</dbReference>
<dbReference type="STRING" id="644352.J3NPT0"/>
<evidence type="ECO:0000259" key="16">
    <source>
        <dbReference type="PROSITE" id="PS51760"/>
    </source>
</evidence>
<dbReference type="InterPro" id="IPR035971">
    <property type="entry name" value="CBD_sf"/>
</dbReference>
<feature type="compositionally biased region" description="Pro residues" evidence="13">
    <location>
        <begin position="359"/>
        <end position="372"/>
    </location>
</feature>
<dbReference type="EMBL" id="GL385396">
    <property type="protein sequence ID" value="EJT78185.1"/>
    <property type="molecule type" value="Genomic_DNA"/>
</dbReference>
<dbReference type="RefSeq" id="XP_009219330.1">
    <property type="nucleotide sequence ID" value="XM_009221066.1"/>
</dbReference>
<proteinExistence type="inferred from homology"/>
<sequence>MHAHAALAAALGLLAPTVSGQLHSLAQRAGLKYFGTAVGEGTVGRDQAYMDIVNNKAEIGQLVPENGMKWDAIQGTRGQFNYASGDISANLAAKNGQILRCHTLVWHSQLPRWVETGSWTRQSLQTVIETHINNVMGHYKGKCYAWDVVNEAVDDDGAWRTSVFYRVFGTDFLPLSFRIARAADPSVKLYYNDYNLEYNGAKTNRVVQAVQIIQEAGAPIDGVGFQGHLIVGSTPSRANLATVLRRFTSMNVEVAYTELDIRHSSLPASTSALQRQGNDYADVVGSCLDVQGCVGITVWGFTDKYSWVPSTFPGTGDALLYNSNFNRKPAWSSVSSLLAAAATGGPGPQPTTSAGPGPTTAPPQPTTTPPPTGGTQNRWDQCGGQGWTGGTVCASPWTCTKVNDWYSQCI</sequence>
<dbReference type="OrthoDB" id="3055998at2759"/>
<feature type="domain" description="GH10" evidence="16">
    <location>
        <begin position="19"/>
        <end position="337"/>
    </location>
</feature>
<dbReference type="SMART" id="SM00633">
    <property type="entry name" value="Glyco_10"/>
    <property type="match status" value="1"/>
</dbReference>
<evidence type="ECO:0000256" key="11">
    <source>
        <dbReference type="ARBA" id="ARBA00023326"/>
    </source>
</evidence>
<feature type="region of interest" description="Disordered" evidence="13">
    <location>
        <begin position="341"/>
        <end position="381"/>
    </location>
</feature>
<evidence type="ECO:0000256" key="4">
    <source>
        <dbReference type="ARBA" id="ARBA00007495"/>
    </source>
</evidence>
<evidence type="ECO:0000313" key="19">
    <source>
        <dbReference type="Proteomes" id="UP000006039"/>
    </source>
</evidence>
<evidence type="ECO:0000256" key="1">
    <source>
        <dbReference type="ARBA" id="ARBA00000681"/>
    </source>
</evidence>
<keyword evidence="10 12" id="KW-0326">Glycosidase</keyword>
<reference evidence="18" key="5">
    <citation type="submission" date="2018-04" db="UniProtKB">
        <authorList>
            <consortium name="EnsemblFungi"/>
        </authorList>
    </citation>
    <scope>IDENTIFICATION</scope>
    <source>
        <strain evidence="18">R3-111a-1</strain>
    </source>
</reference>
<evidence type="ECO:0000256" key="6">
    <source>
        <dbReference type="ARBA" id="ARBA00022651"/>
    </source>
</evidence>
<reference evidence="19" key="1">
    <citation type="submission" date="2010-07" db="EMBL/GenBank/DDBJ databases">
        <title>The genome sequence of Gaeumannomyces graminis var. tritici strain R3-111a-1.</title>
        <authorList>
            <consortium name="The Broad Institute Genome Sequencing Platform"/>
            <person name="Ma L.-J."/>
            <person name="Dead R."/>
            <person name="Young S."/>
            <person name="Zeng Q."/>
            <person name="Koehrsen M."/>
            <person name="Alvarado L."/>
            <person name="Berlin A."/>
            <person name="Chapman S.B."/>
            <person name="Chen Z."/>
            <person name="Freedman E."/>
            <person name="Gellesch M."/>
            <person name="Goldberg J."/>
            <person name="Griggs A."/>
            <person name="Gujja S."/>
            <person name="Heilman E.R."/>
            <person name="Heiman D."/>
            <person name="Hepburn T."/>
            <person name="Howarth C."/>
            <person name="Jen D."/>
            <person name="Larson L."/>
            <person name="Mehta T."/>
            <person name="Neiman D."/>
            <person name="Pearson M."/>
            <person name="Roberts A."/>
            <person name="Saif S."/>
            <person name="Shea T."/>
            <person name="Shenoy N."/>
            <person name="Sisk P."/>
            <person name="Stolte C."/>
            <person name="Sykes S."/>
            <person name="Walk T."/>
            <person name="White J."/>
            <person name="Yandava C."/>
            <person name="Haas B."/>
            <person name="Nusbaum C."/>
            <person name="Birren B."/>
        </authorList>
    </citation>
    <scope>NUCLEOTIDE SEQUENCE [LARGE SCALE GENOMIC DNA]</scope>
    <source>
        <strain evidence="19">R3-111a-1</strain>
    </source>
</reference>
<keyword evidence="9 12" id="KW-0119">Carbohydrate metabolism</keyword>
<dbReference type="PANTHER" id="PTHR31490:SF35">
    <property type="entry name" value="ENDO-1,4-BETA-XYLANASE"/>
    <property type="match status" value="1"/>
</dbReference>
<dbReference type="Gene3D" id="3.20.20.80">
    <property type="entry name" value="Glycosidases"/>
    <property type="match status" value="1"/>
</dbReference>
<evidence type="ECO:0000256" key="14">
    <source>
        <dbReference type="SAM" id="SignalP"/>
    </source>
</evidence>
<dbReference type="Pfam" id="PF00734">
    <property type="entry name" value="CBM_1"/>
    <property type="match status" value="1"/>
</dbReference>
<dbReference type="PRINTS" id="PR00134">
    <property type="entry name" value="GLHYDRLASE10"/>
</dbReference>
<evidence type="ECO:0000256" key="9">
    <source>
        <dbReference type="ARBA" id="ARBA00023277"/>
    </source>
</evidence>
<dbReference type="PANTHER" id="PTHR31490">
    <property type="entry name" value="GLYCOSYL HYDROLASE"/>
    <property type="match status" value="1"/>
</dbReference>
<dbReference type="GO" id="GO:0031176">
    <property type="term" value="F:endo-1,4-beta-xylanase activity"/>
    <property type="evidence" value="ECO:0007669"/>
    <property type="project" value="UniProtKB-EC"/>
</dbReference>
<dbReference type="EC" id="3.2.1.8" evidence="12"/>
<keyword evidence="6 17" id="KW-0858">Xylan degradation</keyword>
<evidence type="ECO:0000256" key="5">
    <source>
        <dbReference type="ARBA" id="ARBA00022525"/>
    </source>
</evidence>
<dbReference type="PROSITE" id="PS51760">
    <property type="entry name" value="GH10_2"/>
    <property type="match status" value="1"/>
</dbReference>
<dbReference type="GO" id="GO:0030248">
    <property type="term" value="F:cellulose binding"/>
    <property type="evidence" value="ECO:0007669"/>
    <property type="project" value="InterPro"/>
</dbReference>
<evidence type="ECO:0000313" key="17">
    <source>
        <dbReference type="EMBL" id="EJT78185.1"/>
    </source>
</evidence>
<evidence type="ECO:0000256" key="10">
    <source>
        <dbReference type="ARBA" id="ARBA00023295"/>
    </source>
</evidence>
<dbReference type="PROSITE" id="PS00562">
    <property type="entry name" value="CBM1_1"/>
    <property type="match status" value="1"/>
</dbReference>
<feature type="domain" description="CBM1" evidence="15">
    <location>
        <begin position="374"/>
        <end position="410"/>
    </location>
</feature>
<comment type="catalytic activity">
    <reaction evidence="1 12">
        <text>Endohydrolysis of (1-&gt;4)-beta-D-xylosidic linkages in xylans.</text>
        <dbReference type="EC" id="3.2.1.8"/>
    </reaction>
</comment>
<accession>J3NPT0</accession>
<dbReference type="VEuPathDB" id="FungiDB:GGTG_03287"/>
<dbReference type="InterPro" id="IPR001000">
    <property type="entry name" value="GH10_dom"/>
</dbReference>
<reference evidence="18" key="4">
    <citation type="journal article" date="2015" name="G3 (Bethesda)">
        <title>Genome sequences of three phytopathogenic species of the Magnaporthaceae family of fungi.</title>
        <authorList>
            <person name="Okagaki L.H."/>
            <person name="Nunes C.C."/>
            <person name="Sailsbery J."/>
            <person name="Clay B."/>
            <person name="Brown D."/>
            <person name="John T."/>
            <person name="Oh Y."/>
            <person name="Young N."/>
            <person name="Fitzgerald M."/>
            <person name="Haas B.J."/>
            <person name="Zeng Q."/>
            <person name="Young S."/>
            <person name="Adiconis X."/>
            <person name="Fan L."/>
            <person name="Levin J.Z."/>
            <person name="Mitchell T.K."/>
            <person name="Okubara P.A."/>
            <person name="Farman M.L."/>
            <person name="Kohn L.M."/>
            <person name="Birren B."/>
            <person name="Ma L.-J."/>
            <person name="Dean R.A."/>
        </authorList>
    </citation>
    <scope>NUCLEOTIDE SEQUENCE</scope>
    <source>
        <strain evidence="18">R3-111a-1</strain>
    </source>
</reference>
<feature type="chain" id="PRO_5015094364" description="Beta-xylanase" evidence="14">
    <location>
        <begin position="21"/>
        <end position="410"/>
    </location>
</feature>
<dbReference type="HOGENOM" id="CLU_020161_12_1_1"/>
<keyword evidence="7 14" id="KW-0732">Signal</keyword>
<keyword evidence="8 12" id="KW-0378">Hydrolase</keyword>
<evidence type="ECO:0000256" key="13">
    <source>
        <dbReference type="SAM" id="MobiDB-lite"/>
    </source>
</evidence>
<organism evidence="17">
    <name type="scientific">Gaeumannomyces tritici (strain R3-111a-1)</name>
    <name type="common">Wheat and barley take-all root rot fungus</name>
    <name type="synonym">Gaeumannomyces graminis var. tritici</name>
    <dbReference type="NCBI Taxonomy" id="644352"/>
    <lineage>
        <taxon>Eukaryota</taxon>
        <taxon>Fungi</taxon>
        <taxon>Dikarya</taxon>
        <taxon>Ascomycota</taxon>
        <taxon>Pezizomycotina</taxon>
        <taxon>Sordariomycetes</taxon>
        <taxon>Sordariomycetidae</taxon>
        <taxon>Magnaporthales</taxon>
        <taxon>Magnaporthaceae</taxon>
        <taxon>Gaeumannomyces</taxon>
    </lineage>
</organism>
<keyword evidence="19" id="KW-1185">Reference proteome</keyword>
<dbReference type="GO" id="GO:0045493">
    <property type="term" value="P:xylan catabolic process"/>
    <property type="evidence" value="ECO:0007669"/>
    <property type="project" value="UniProtKB-KW"/>
</dbReference>
<gene>
    <name evidence="18" type="primary">20343745</name>
    <name evidence="17" type="ORF">GGTG_03287</name>
</gene>
<evidence type="ECO:0000256" key="2">
    <source>
        <dbReference type="ARBA" id="ARBA00004613"/>
    </source>
</evidence>
<dbReference type="Pfam" id="PF00331">
    <property type="entry name" value="Glyco_hydro_10"/>
    <property type="match status" value="1"/>
</dbReference>
<protein>
    <recommendedName>
        <fullName evidence="12">Beta-xylanase</fullName>
        <ecNumber evidence="12">3.2.1.8</ecNumber>
    </recommendedName>
</protein>
<dbReference type="GeneID" id="20343745"/>
<evidence type="ECO:0000259" key="15">
    <source>
        <dbReference type="PROSITE" id="PS51164"/>
    </source>
</evidence>
<keyword evidence="11 12" id="KW-0624">Polysaccharide degradation</keyword>
<dbReference type="InterPro" id="IPR000254">
    <property type="entry name" value="CBD"/>
</dbReference>
<reference evidence="17" key="3">
    <citation type="submission" date="2010-09" db="EMBL/GenBank/DDBJ databases">
        <title>Annotation of Gaeumannomyces graminis var. tritici R3-111a-1.</title>
        <authorList>
            <consortium name="The Broad Institute Genome Sequencing Platform"/>
            <person name="Ma L.-J."/>
            <person name="Dead R."/>
            <person name="Young S.K."/>
            <person name="Zeng Q."/>
            <person name="Gargeya S."/>
            <person name="Fitzgerald M."/>
            <person name="Haas B."/>
            <person name="Abouelleil A."/>
            <person name="Alvarado L."/>
            <person name="Arachchi H.M."/>
            <person name="Berlin A."/>
            <person name="Brown A."/>
            <person name="Chapman S.B."/>
            <person name="Chen Z."/>
            <person name="Dunbar C."/>
            <person name="Freedman E."/>
            <person name="Gearin G."/>
            <person name="Gellesch M."/>
            <person name="Goldberg J."/>
            <person name="Griggs A."/>
            <person name="Gujja S."/>
            <person name="Heiman D."/>
            <person name="Howarth C."/>
            <person name="Larson L."/>
            <person name="Lui A."/>
            <person name="MacDonald P.J.P."/>
            <person name="Mehta T."/>
            <person name="Montmayeur A."/>
            <person name="Murphy C."/>
            <person name="Neiman D."/>
            <person name="Pearson M."/>
            <person name="Priest M."/>
            <person name="Roberts A."/>
            <person name="Saif S."/>
            <person name="Shea T."/>
            <person name="Shenoy N."/>
            <person name="Sisk P."/>
            <person name="Stolte C."/>
            <person name="Sykes S."/>
            <person name="Yandava C."/>
            <person name="Wortman J."/>
            <person name="Nusbaum C."/>
            <person name="Birren B."/>
        </authorList>
    </citation>
    <scope>NUCLEOTIDE SEQUENCE</scope>
    <source>
        <strain evidence="17">R3-111a-1</strain>
    </source>
</reference>
<dbReference type="Proteomes" id="UP000006039">
    <property type="component" value="Unassembled WGS sequence"/>
</dbReference>
<dbReference type="InterPro" id="IPR017853">
    <property type="entry name" value="GH"/>
</dbReference>
<dbReference type="eggNOG" id="ENOG502QR4K">
    <property type="taxonomic scope" value="Eukaryota"/>
</dbReference>
<reference evidence="17" key="2">
    <citation type="submission" date="2010-07" db="EMBL/GenBank/DDBJ databases">
        <authorList>
            <consortium name="The Broad Institute Genome Sequencing Platform"/>
            <consortium name="Broad Institute Genome Sequencing Center for Infectious Disease"/>
            <person name="Ma L.-J."/>
            <person name="Dead R."/>
            <person name="Young S."/>
            <person name="Zeng Q."/>
            <person name="Koehrsen M."/>
            <person name="Alvarado L."/>
            <person name="Berlin A."/>
            <person name="Chapman S.B."/>
            <person name="Chen Z."/>
            <person name="Freedman E."/>
            <person name="Gellesch M."/>
            <person name="Goldberg J."/>
            <person name="Griggs A."/>
            <person name="Gujja S."/>
            <person name="Heilman E.R."/>
            <person name="Heiman D."/>
            <person name="Hepburn T."/>
            <person name="Howarth C."/>
            <person name="Jen D."/>
            <person name="Larson L."/>
            <person name="Mehta T."/>
            <person name="Neiman D."/>
            <person name="Pearson M."/>
            <person name="Roberts A."/>
            <person name="Saif S."/>
            <person name="Shea T."/>
            <person name="Shenoy N."/>
            <person name="Sisk P."/>
            <person name="Stolte C."/>
            <person name="Sykes S."/>
            <person name="Walk T."/>
            <person name="White J."/>
            <person name="Yandava C."/>
            <person name="Haas B."/>
            <person name="Nusbaum C."/>
            <person name="Birren B."/>
        </authorList>
    </citation>
    <scope>NUCLEOTIDE SEQUENCE</scope>
    <source>
        <strain evidence="17">R3-111a-1</strain>
    </source>
</reference>
<comment type="subcellular location">
    <subcellularLocation>
        <location evidence="2">Secreted</location>
    </subcellularLocation>
</comment>
<dbReference type="InterPro" id="IPR044846">
    <property type="entry name" value="GH10"/>
</dbReference>
<feature type="signal peptide" evidence="14">
    <location>
        <begin position="1"/>
        <end position="20"/>
    </location>
</feature>
<evidence type="ECO:0000256" key="12">
    <source>
        <dbReference type="RuleBase" id="RU361174"/>
    </source>
</evidence>
<comment type="similarity">
    <text evidence="4 12">Belongs to the glycosyl hydrolase 10 (cellulase F) family.</text>
</comment>
<dbReference type="SMART" id="SM00236">
    <property type="entry name" value="fCBD"/>
    <property type="match status" value="1"/>
</dbReference>
<evidence type="ECO:0000256" key="3">
    <source>
        <dbReference type="ARBA" id="ARBA00004851"/>
    </source>
</evidence>
<name>J3NPT0_GAET3</name>
<keyword evidence="5" id="KW-0964">Secreted</keyword>
<comment type="pathway">
    <text evidence="3">Glycan degradation; xylan degradation.</text>
</comment>
<dbReference type="GO" id="GO:0005576">
    <property type="term" value="C:extracellular region"/>
    <property type="evidence" value="ECO:0007669"/>
    <property type="project" value="UniProtKB-SubCell"/>
</dbReference>
<evidence type="ECO:0000256" key="8">
    <source>
        <dbReference type="ARBA" id="ARBA00022801"/>
    </source>
</evidence>
<evidence type="ECO:0000313" key="18">
    <source>
        <dbReference type="EnsemblFungi" id="EJT78185"/>
    </source>
</evidence>
<dbReference type="EnsemblFungi" id="EJT78185">
    <property type="protein sequence ID" value="EJT78185"/>
    <property type="gene ID" value="GGTG_03287"/>
</dbReference>
<evidence type="ECO:0000256" key="7">
    <source>
        <dbReference type="ARBA" id="ARBA00022729"/>
    </source>
</evidence>
<dbReference type="SUPFAM" id="SSF57180">
    <property type="entry name" value="Cellulose-binding domain"/>
    <property type="match status" value="1"/>
</dbReference>
<dbReference type="SUPFAM" id="SSF51445">
    <property type="entry name" value="(Trans)glycosidases"/>
    <property type="match status" value="1"/>
</dbReference>
<dbReference type="AlphaFoldDB" id="J3NPT0"/>